<organism evidence="1">
    <name type="scientific">Solanum lycopersicum</name>
    <name type="common">Tomato</name>
    <name type="synonym">Lycopersicon esculentum</name>
    <dbReference type="NCBI Taxonomy" id="4081"/>
    <lineage>
        <taxon>Eukaryota</taxon>
        <taxon>Viridiplantae</taxon>
        <taxon>Streptophyta</taxon>
        <taxon>Embryophyta</taxon>
        <taxon>Tracheophyta</taxon>
        <taxon>Spermatophyta</taxon>
        <taxon>Magnoliopsida</taxon>
        <taxon>eudicotyledons</taxon>
        <taxon>Gunneridae</taxon>
        <taxon>Pentapetalae</taxon>
        <taxon>asterids</taxon>
        <taxon>lamiids</taxon>
        <taxon>Solanales</taxon>
        <taxon>Solanaceae</taxon>
        <taxon>Solanoideae</taxon>
        <taxon>Solaneae</taxon>
        <taxon>Solanum</taxon>
        <taxon>Solanum subgen. Lycopersicon</taxon>
    </lineage>
</organism>
<reference evidence="1" key="2">
    <citation type="submission" date="2019-01" db="UniProtKB">
        <authorList>
            <consortium name="EnsemblPlants"/>
        </authorList>
    </citation>
    <scope>IDENTIFICATION</scope>
    <source>
        <strain evidence="1">cv. Heinz 1706</strain>
    </source>
</reference>
<dbReference type="PaxDb" id="4081-Solyc06g043110.1.1"/>
<dbReference type="Proteomes" id="UP000004994">
    <property type="component" value="Chromosome 6"/>
</dbReference>
<evidence type="ECO:0000313" key="2">
    <source>
        <dbReference type="Proteomes" id="UP000004994"/>
    </source>
</evidence>
<keyword evidence="2" id="KW-1185">Reference proteome</keyword>
<sequence length="54" mass="5983">MMAFTSMMEGGEFGDSLNFFGVHKIGRTMSKVSVTGGSGKFKMLADSWKFIHLF</sequence>
<reference evidence="1" key="1">
    <citation type="journal article" date="2012" name="Nature">
        <title>The tomato genome sequence provides insights into fleshy fruit evolution.</title>
        <authorList>
            <consortium name="Tomato Genome Consortium"/>
        </authorList>
    </citation>
    <scope>NUCLEOTIDE SEQUENCE [LARGE SCALE GENOMIC DNA]</scope>
    <source>
        <strain evidence="1">cv. Heinz 1706</strain>
    </source>
</reference>
<accession>A0A3Q7HMD3</accession>
<dbReference type="PANTHER" id="PTHR46215:SF1">
    <property type="entry name" value="DIRIGENT PROTEIN 18"/>
    <property type="match status" value="1"/>
</dbReference>
<dbReference type="STRING" id="4081.A0A3Q7HMD3"/>
<dbReference type="InterPro" id="IPR004265">
    <property type="entry name" value="Dirigent"/>
</dbReference>
<dbReference type="EnsemblPlants" id="Solyc06g043110.1.1">
    <property type="protein sequence ID" value="Solyc06g043110.1.1.1"/>
    <property type="gene ID" value="Solyc06g043110.1"/>
</dbReference>
<protein>
    <recommendedName>
        <fullName evidence="3">Dirigent protein</fullName>
    </recommendedName>
</protein>
<dbReference type="AlphaFoldDB" id="A0A3Q7HMD3"/>
<dbReference type="InParanoid" id="A0A3Q7HMD3"/>
<proteinExistence type="predicted"/>
<evidence type="ECO:0008006" key="3">
    <source>
        <dbReference type="Google" id="ProtNLM"/>
    </source>
</evidence>
<dbReference type="Gramene" id="Solyc06g043110.1.1">
    <property type="protein sequence ID" value="Solyc06g043110.1.1.1"/>
    <property type="gene ID" value="Solyc06g043110.1"/>
</dbReference>
<evidence type="ECO:0000313" key="1">
    <source>
        <dbReference type="EnsemblPlants" id="Solyc06g043110.1.1.1"/>
    </source>
</evidence>
<dbReference type="PANTHER" id="PTHR46215">
    <property type="entry name" value="DIRIGENT PROTEIN 24-RELATED"/>
    <property type="match status" value="1"/>
</dbReference>
<name>A0A3Q7HMD3_SOLLC</name>